<keyword evidence="2" id="KW-1185">Reference proteome</keyword>
<name>A0A517PR31_9PLAN</name>
<evidence type="ECO:0000313" key="2">
    <source>
        <dbReference type="Proteomes" id="UP000320421"/>
    </source>
</evidence>
<proteinExistence type="predicted"/>
<dbReference type="EMBL" id="CP036266">
    <property type="protein sequence ID" value="QDT21821.1"/>
    <property type="molecule type" value="Genomic_DNA"/>
</dbReference>
<dbReference type="AlphaFoldDB" id="A0A517PR31"/>
<organism evidence="1 2">
    <name type="scientific">Gimesia chilikensis</name>
    <dbReference type="NCBI Taxonomy" id="2605989"/>
    <lineage>
        <taxon>Bacteria</taxon>
        <taxon>Pseudomonadati</taxon>
        <taxon>Planctomycetota</taxon>
        <taxon>Planctomycetia</taxon>
        <taxon>Planctomycetales</taxon>
        <taxon>Planctomycetaceae</taxon>
        <taxon>Gimesia</taxon>
    </lineage>
</organism>
<evidence type="ECO:0000313" key="1">
    <source>
        <dbReference type="EMBL" id="QDT21821.1"/>
    </source>
</evidence>
<accession>A0A517PR31</accession>
<protein>
    <submittedName>
        <fullName evidence="1">Uncharacterized protein</fullName>
    </submittedName>
</protein>
<dbReference type="Proteomes" id="UP000320421">
    <property type="component" value="Chromosome"/>
</dbReference>
<sequence>MTDVFYSHPEHTLTQAHRNTTRNSSQTHALSPQKPIISTGILFPARLKTHEKPASFPSKSLSPAPSQLYMTFAMSIKEFRPVAITRKTEGNQLTFRLTRSVTAFAMYSNLNLRRDGLKKAPV</sequence>
<reference evidence="1 2" key="1">
    <citation type="submission" date="2019-02" db="EMBL/GenBank/DDBJ databases">
        <title>Deep-cultivation of Planctomycetes and their phenomic and genomic characterization uncovers novel biology.</title>
        <authorList>
            <person name="Wiegand S."/>
            <person name="Jogler M."/>
            <person name="Boedeker C."/>
            <person name="Pinto D."/>
            <person name="Vollmers J."/>
            <person name="Rivas-Marin E."/>
            <person name="Kohn T."/>
            <person name="Peeters S.H."/>
            <person name="Heuer A."/>
            <person name="Rast P."/>
            <person name="Oberbeckmann S."/>
            <person name="Bunk B."/>
            <person name="Jeske O."/>
            <person name="Meyerdierks A."/>
            <person name="Storesund J.E."/>
            <person name="Kallscheuer N."/>
            <person name="Luecker S."/>
            <person name="Lage O.M."/>
            <person name="Pohl T."/>
            <person name="Merkel B.J."/>
            <person name="Hornburger P."/>
            <person name="Mueller R.-W."/>
            <person name="Bruemmer F."/>
            <person name="Labrenz M."/>
            <person name="Spormann A.M."/>
            <person name="Op den Camp H."/>
            <person name="Overmann J."/>
            <person name="Amann R."/>
            <person name="Jetten M.S.M."/>
            <person name="Mascher T."/>
            <person name="Medema M.H."/>
            <person name="Devos D.P."/>
            <person name="Kaster A.-K."/>
            <person name="Ovreas L."/>
            <person name="Rohde M."/>
            <person name="Galperin M.Y."/>
            <person name="Jogler C."/>
        </authorList>
    </citation>
    <scope>NUCLEOTIDE SEQUENCE [LARGE SCALE GENOMIC DNA]</scope>
    <source>
        <strain evidence="1 2">HG66A1</strain>
    </source>
</reference>
<gene>
    <name evidence="1" type="ORF">HG66A1_36240</name>
</gene>